<reference evidence="11" key="1">
    <citation type="submission" date="2018-09" db="EMBL/GenBank/DDBJ databases">
        <title>Draft Genome Sequence of Mediterraneibacter sp. KCTC 15684.</title>
        <authorList>
            <person name="Kim J.S."/>
            <person name="Han K.I."/>
            <person name="Suh M.K."/>
            <person name="Lee K.C."/>
            <person name="Eom M.K."/>
            <person name="Lee J.H."/>
            <person name="Park S.H."/>
            <person name="Kang S.W."/>
            <person name="Park J.E."/>
            <person name="Oh B.S."/>
            <person name="Yu S.Y."/>
            <person name="Choi S.H."/>
            <person name="Lee D.H."/>
            <person name="Yoon H."/>
            <person name="Kim B."/>
            <person name="Yang S.J."/>
            <person name="Lee J.S."/>
        </authorList>
    </citation>
    <scope>NUCLEOTIDE SEQUENCE [LARGE SCALE GENOMIC DNA]</scope>
    <source>
        <strain evidence="11">KCTC 15684</strain>
    </source>
</reference>
<gene>
    <name evidence="10" type="ORF">KGMB01110_23260</name>
</gene>
<dbReference type="InterPro" id="IPR050957">
    <property type="entry name" value="BMP_lipoprotein"/>
</dbReference>
<evidence type="ECO:0000256" key="5">
    <source>
        <dbReference type="ARBA" id="ARBA00023136"/>
    </source>
</evidence>
<dbReference type="PROSITE" id="PS51257">
    <property type="entry name" value="PROKAR_LIPOPROTEIN"/>
    <property type="match status" value="1"/>
</dbReference>
<dbReference type="SUPFAM" id="SSF53822">
    <property type="entry name" value="Periplasmic binding protein-like I"/>
    <property type="match status" value="1"/>
</dbReference>
<feature type="domain" description="ABC transporter substrate-binding protein PnrA-like" evidence="9">
    <location>
        <begin position="47"/>
        <end position="200"/>
    </location>
</feature>
<evidence type="ECO:0000256" key="8">
    <source>
        <dbReference type="SAM" id="SignalP"/>
    </source>
</evidence>
<evidence type="ECO:0000313" key="11">
    <source>
        <dbReference type="Proteomes" id="UP000265643"/>
    </source>
</evidence>
<evidence type="ECO:0000259" key="9">
    <source>
        <dbReference type="Pfam" id="PF02608"/>
    </source>
</evidence>
<keyword evidence="6" id="KW-0449">Lipoprotein</keyword>
<proteinExistence type="inferred from homology"/>
<dbReference type="Proteomes" id="UP000265643">
    <property type="component" value="Unassembled WGS sequence"/>
</dbReference>
<accession>A0A391P3T9</accession>
<feature type="region of interest" description="Disordered" evidence="7">
    <location>
        <begin position="362"/>
        <end position="381"/>
    </location>
</feature>
<keyword evidence="11" id="KW-1185">Reference proteome</keyword>
<evidence type="ECO:0000256" key="3">
    <source>
        <dbReference type="ARBA" id="ARBA00022475"/>
    </source>
</evidence>
<feature type="signal peptide" evidence="8">
    <location>
        <begin position="1"/>
        <end position="22"/>
    </location>
</feature>
<dbReference type="AlphaFoldDB" id="A0A391P3T9"/>
<comment type="subcellular location">
    <subcellularLocation>
        <location evidence="1">Cell membrane</location>
        <topology evidence="1">Lipid-anchor</topology>
    </subcellularLocation>
</comment>
<keyword evidence="3" id="KW-1003">Cell membrane</keyword>
<evidence type="ECO:0000256" key="1">
    <source>
        <dbReference type="ARBA" id="ARBA00004193"/>
    </source>
</evidence>
<evidence type="ECO:0000256" key="2">
    <source>
        <dbReference type="ARBA" id="ARBA00008610"/>
    </source>
</evidence>
<comment type="caution">
    <text evidence="10">The sequence shown here is derived from an EMBL/GenBank/DDBJ whole genome shotgun (WGS) entry which is preliminary data.</text>
</comment>
<organism evidence="10 11">
    <name type="scientific">Mediterraneibacter butyricigenes</name>
    <dbReference type="NCBI Taxonomy" id="2316025"/>
    <lineage>
        <taxon>Bacteria</taxon>
        <taxon>Bacillati</taxon>
        <taxon>Bacillota</taxon>
        <taxon>Clostridia</taxon>
        <taxon>Lachnospirales</taxon>
        <taxon>Lachnospiraceae</taxon>
        <taxon>Mediterraneibacter</taxon>
    </lineage>
</organism>
<feature type="chain" id="PRO_5039411013" evidence="8">
    <location>
        <begin position="23"/>
        <end position="381"/>
    </location>
</feature>
<dbReference type="PANTHER" id="PTHR34296">
    <property type="entry name" value="TRANSCRIPTIONAL ACTIVATOR PROTEIN MED"/>
    <property type="match status" value="1"/>
</dbReference>
<sequence length="381" mass="39796">MKKKILASLLAGALTVSMLAGCAGNPDKGSKDSSDSSDKSGLNICILTADGTIDDGSYNENCYDGIVDFIDENPDATVKEVNTADLSQCIQAVQDTIADYDVLVLPGYNFAAIGEIAADNPDKDIILVDSAVTNSDGTEVELDNVYSMTFTEQESGFLAGIAAALETKTGKVAVVNGIAYPSNTNYQFGFESGVAYANAKYGSSAELVELPSYAGTDMNGENVGGNYIGSFSDVATGKVIGDTLIDQGVDIIFVAAGAGGMGVFTSAKESTDAKVIGVDVDQYDDGVNGDSNIILTSALKKMDVVVYNELNLIKEGKFEGKNEILSSSTDSVGIVTEEGRQQLSQGTIDKLNESYDLMKEGTVVPASGDNGYTPDDFPGLK</sequence>
<dbReference type="CDD" id="cd06354">
    <property type="entry name" value="PBP1_PrnA-like"/>
    <property type="match status" value="1"/>
</dbReference>
<comment type="similarity">
    <text evidence="2">Belongs to the BMP lipoprotein family.</text>
</comment>
<dbReference type="InterPro" id="IPR028082">
    <property type="entry name" value="Peripla_BP_I"/>
</dbReference>
<dbReference type="InterPro" id="IPR003760">
    <property type="entry name" value="PnrA-like"/>
</dbReference>
<dbReference type="RefSeq" id="WP_119298511.1">
    <property type="nucleotide sequence ID" value="NZ_BHGK01000001.1"/>
</dbReference>
<evidence type="ECO:0000256" key="4">
    <source>
        <dbReference type="ARBA" id="ARBA00022729"/>
    </source>
</evidence>
<keyword evidence="5" id="KW-0472">Membrane</keyword>
<name>A0A391P3T9_9FIRM</name>
<dbReference type="PANTHER" id="PTHR34296:SF2">
    <property type="entry name" value="ABC TRANSPORTER GUANOSINE-BINDING PROTEIN NUPN"/>
    <property type="match status" value="1"/>
</dbReference>
<evidence type="ECO:0000256" key="6">
    <source>
        <dbReference type="ARBA" id="ARBA00023288"/>
    </source>
</evidence>
<feature type="domain" description="ABC transporter substrate-binding protein PnrA-like" evidence="9">
    <location>
        <begin position="226"/>
        <end position="355"/>
    </location>
</feature>
<dbReference type="Pfam" id="PF02608">
    <property type="entry name" value="Bmp"/>
    <property type="match status" value="2"/>
</dbReference>
<dbReference type="EMBL" id="BHGK01000001">
    <property type="protein sequence ID" value="GCA67890.1"/>
    <property type="molecule type" value="Genomic_DNA"/>
</dbReference>
<evidence type="ECO:0000256" key="7">
    <source>
        <dbReference type="SAM" id="MobiDB-lite"/>
    </source>
</evidence>
<evidence type="ECO:0000313" key="10">
    <source>
        <dbReference type="EMBL" id="GCA67890.1"/>
    </source>
</evidence>
<protein>
    <submittedName>
        <fullName evidence="10">BMP family ABC transporter substrate-binding protein</fullName>
    </submittedName>
</protein>
<dbReference type="GO" id="GO:0005886">
    <property type="term" value="C:plasma membrane"/>
    <property type="evidence" value="ECO:0007669"/>
    <property type="project" value="UniProtKB-SubCell"/>
</dbReference>
<keyword evidence="4 8" id="KW-0732">Signal</keyword>
<dbReference type="Gene3D" id="3.40.50.2300">
    <property type="match status" value="2"/>
</dbReference>